<dbReference type="AlphaFoldDB" id="A0A8X9A944"/>
<sequence>MSSQFNAGQDRAHAQAATEQFVDSAKDTASTAHDKAHDALGHSQGQAQQSKEENATFLQQTAESAANMAQGALDGVKNTLGMGEQKK</sequence>
<evidence type="ECO:0000256" key="1">
    <source>
        <dbReference type="SAM" id="MobiDB-lite"/>
    </source>
</evidence>
<dbReference type="OrthoDB" id="1894923at2759"/>
<dbReference type="PANTHER" id="PTHR34191:SF20">
    <property type="entry name" value="LATE EMBRYOGENESIS ABUNDANT PROTEIN (LEA) FAMILY PROTEIN"/>
    <property type="match status" value="1"/>
</dbReference>
<reference evidence="2" key="1">
    <citation type="submission" date="2018-01" db="EMBL/GenBank/DDBJ databases">
        <authorList>
            <person name="Mao J.F."/>
        </authorList>
    </citation>
    <scope>NUCLEOTIDE SEQUENCE</scope>
    <source>
        <strain evidence="2">Huo1</strain>
        <tissue evidence="2">Leaf</tissue>
    </source>
</reference>
<dbReference type="InterPro" id="IPR039624">
    <property type="entry name" value="LEA1/2/D7/KIN2"/>
</dbReference>
<protein>
    <recommendedName>
        <fullName evidence="4">Late embryogenesis abundant protein 1-like</fullName>
    </recommendedName>
</protein>
<organism evidence="2">
    <name type="scientific">Salvia splendens</name>
    <name type="common">Scarlet sage</name>
    <dbReference type="NCBI Taxonomy" id="180675"/>
    <lineage>
        <taxon>Eukaryota</taxon>
        <taxon>Viridiplantae</taxon>
        <taxon>Streptophyta</taxon>
        <taxon>Embryophyta</taxon>
        <taxon>Tracheophyta</taxon>
        <taxon>Spermatophyta</taxon>
        <taxon>Magnoliopsida</taxon>
        <taxon>eudicotyledons</taxon>
        <taxon>Gunneridae</taxon>
        <taxon>Pentapetalae</taxon>
        <taxon>asterids</taxon>
        <taxon>lamiids</taxon>
        <taxon>Lamiales</taxon>
        <taxon>Lamiaceae</taxon>
        <taxon>Nepetoideae</taxon>
        <taxon>Mentheae</taxon>
        <taxon>Salviinae</taxon>
        <taxon>Salvia</taxon>
        <taxon>Salvia subgen. Calosphace</taxon>
        <taxon>core Calosphace</taxon>
    </lineage>
</organism>
<reference evidence="2" key="2">
    <citation type="submission" date="2020-08" db="EMBL/GenBank/DDBJ databases">
        <title>Plant Genome Project.</title>
        <authorList>
            <person name="Zhang R.-G."/>
        </authorList>
    </citation>
    <scope>NUCLEOTIDE SEQUENCE</scope>
    <source>
        <strain evidence="2">Huo1</strain>
        <tissue evidence="2">Leaf</tissue>
    </source>
</reference>
<evidence type="ECO:0008006" key="4">
    <source>
        <dbReference type="Google" id="ProtNLM"/>
    </source>
</evidence>
<gene>
    <name evidence="2" type="ORF">SASPL_109373</name>
</gene>
<evidence type="ECO:0000313" key="3">
    <source>
        <dbReference type="Proteomes" id="UP000298416"/>
    </source>
</evidence>
<dbReference type="EMBL" id="PNBA02000003">
    <property type="protein sequence ID" value="KAG6431294.1"/>
    <property type="molecule type" value="Genomic_DNA"/>
</dbReference>
<name>A0A8X9A944_SALSN</name>
<dbReference type="Proteomes" id="UP000298416">
    <property type="component" value="Unassembled WGS sequence"/>
</dbReference>
<dbReference type="PANTHER" id="PTHR34191">
    <property type="entry name" value="LATE EMBRYOGENESIS ABUNDANT PROTEIN (LEA) FAMILY PROTEIN"/>
    <property type="match status" value="1"/>
</dbReference>
<comment type="caution">
    <text evidence="2">The sequence shown here is derived from an EMBL/GenBank/DDBJ whole genome shotgun (WGS) entry which is preliminary data.</text>
</comment>
<accession>A0A8X9A944</accession>
<evidence type="ECO:0000313" key="2">
    <source>
        <dbReference type="EMBL" id="KAG6431294.1"/>
    </source>
</evidence>
<feature type="region of interest" description="Disordered" evidence="1">
    <location>
        <begin position="1"/>
        <end position="63"/>
    </location>
</feature>
<proteinExistence type="predicted"/>
<keyword evidence="3" id="KW-1185">Reference proteome</keyword>